<keyword evidence="6" id="KW-1185">Reference proteome</keyword>
<name>A0ABD6D2T9_9EURY</name>
<dbReference type="SUPFAM" id="SSF50156">
    <property type="entry name" value="PDZ domain-like"/>
    <property type="match status" value="1"/>
</dbReference>
<reference evidence="5 6" key="1">
    <citation type="journal article" date="2019" name="Int. J. Syst. Evol. Microbiol.">
        <title>The Global Catalogue of Microorganisms (GCM) 10K type strain sequencing project: providing services to taxonomists for standard genome sequencing and annotation.</title>
        <authorList>
            <consortium name="The Broad Institute Genomics Platform"/>
            <consortium name="The Broad Institute Genome Sequencing Center for Infectious Disease"/>
            <person name="Wu L."/>
            <person name="Ma J."/>
        </authorList>
    </citation>
    <scope>NUCLEOTIDE SEQUENCE [LARGE SCALE GENOMIC DNA]</scope>
    <source>
        <strain evidence="5 6">CGMCC 1.10593</strain>
    </source>
</reference>
<comment type="caution">
    <text evidence="5">The sequence shown here is derived from an EMBL/GenBank/DDBJ whole genome shotgun (WGS) entry which is preliminary data.</text>
</comment>
<proteinExistence type="inferred from homology"/>
<dbReference type="InterPro" id="IPR043504">
    <property type="entry name" value="Peptidase_S1_PA_chymotrypsin"/>
</dbReference>
<dbReference type="SUPFAM" id="SSF50494">
    <property type="entry name" value="Trypsin-like serine proteases"/>
    <property type="match status" value="1"/>
</dbReference>
<dbReference type="AlphaFoldDB" id="A0ABD6D2T9"/>
<dbReference type="Gene3D" id="2.40.10.10">
    <property type="entry name" value="Trypsin-like serine proteases"/>
    <property type="match status" value="2"/>
</dbReference>
<dbReference type="PANTHER" id="PTHR43343:SF3">
    <property type="entry name" value="PROTEASE DO-LIKE 8, CHLOROPLASTIC"/>
    <property type="match status" value="1"/>
</dbReference>
<dbReference type="PANTHER" id="PTHR43343">
    <property type="entry name" value="PEPTIDASE S12"/>
    <property type="match status" value="1"/>
</dbReference>
<keyword evidence="3 5" id="KW-0378">Hydrolase</keyword>
<dbReference type="Pfam" id="PF13365">
    <property type="entry name" value="Trypsin_2"/>
    <property type="match status" value="1"/>
</dbReference>
<dbReference type="PRINTS" id="PR00834">
    <property type="entry name" value="PROTEASES2C"/>
</dbReference>
<dbReference type="Pfam" id="PF13180">
    <property type="entry name" value="PDZ_2"/>
    <property type="match status" value="1"/>
</dbReference>
<evidence type="ECO:0000256" key="1">
    <source>
        <dbReference type="ARBA" id="ARBA00010541"/>
    </source>
</evidence>
<gene>
    <name evidence="5" type="ORF">ACFSBW_01745</name>
</gene>
<protein>
    <submittedName>
        <fullName evidence="5">S1C family serine protease</fullName>
        <ecNumber evidence="5">3.4.21.-</ecNumber>
    </submittedName>
</protein>
<sequence>MNWSTPKGLVAIVVLTVVCSGLTAGVLVGSGLVTPSPTVEGPTATDGPIDSERLYTETIDSVVTVYVVGESGSSSGSGFVYDDAGHLVTNHHVIDGAETVEVKFGARGEWRRATVVGSDRRTDLAVLDIDDLPASARPLSTANRSPQQGAPAVAIGSPRRLEGTITTGTISGVDRSLRLPSGPLVPDAIQTDAAINPGNSGGPLLDREGRVLGVNTARADGDNIGFVVSAATVDRVVPSLIETGSYTHPYLGVETRTVVPAIATANDLNETSGAVVVGVDSEGPAAGTIRGPQRAETVNGQRVPAGGDVIVAINDTRIETDHDLLRYIALETEPGETVAVELIREGQRRTVSVELGARPS</sequence>
<dbReference type="EC" id="3.4.21.-" evidence="5"/>
<dbReference type="InterPro" id="IPR009003">
    <property type="entry name" value="Peptidase_S1_PA"/>
</dbReference>
<organism evidence="5 6">
    <name type="scientific">Halohasta litorea</name>
    <dbReference type="NCBI Taxonomy" id="869891"/>
    <lineage>
        <taxon>Archaea</taxon>
        <taxon>Methanobacteriati</taxon>
        <taxon>Methanobacteriota</taxon>
        <taxon>Stenosarchaea group</taxon>
        <taxon>Halobacteria</taxon>
        <taxon>Halobacteriales</taxon>
        <taxon>Haloferacaceae</taxon>
        <taxon>Halohasta</taxon>
    </lineage>
</organism>
<evidence type="ECO:0000259" key="4">
    <source>
        <dbReference type="Pfam" id="PF13180"/>
    </source>
</evidence>
<dbReference type="InterPro" id="IPR001940">
    <property type="entry name" value="Peptidase_S1C"/>
</dbReference>
<comment type="similarity">
    <text evidence="1">Belongs to the peptidase S1C family.</text>
</comment>
<dbReference type="EMBL" id="JBHUDM010000001">
    <property type="protein sequence ID" value="MFD1640599.1"/>
    <property type="molecule type" value="Genomic_DNA"/>
</dbReference>
<accession>A0ABD6D2T9</accession>
<evidence type="ECO:0000313" key="5">
    <source>
        <dbReference type="EMBL" id="MFD1640599.1"/>
    </source>
</evidence>
<dbReference type="InterPro" id="IPR051201">
    <property type="entry name" value="Chloro_Bact_Ser_Proteases"/>
</dbReference>
<dbReference type="GO" id="GO:0006508">
    <property type="term" value="P:proteolysis"/>
    <property type="evidence" value="ECO:0007669"/>
    <property type="project" value="UniProtKB-KW"/>
</dbReference>
<dbReference type="Gene3D" id="2.30.42.10">
    <property type="match status" value="1"/>
</dbReference>
<dbReference type="RefSeq" id="WP_256394302.1">
    <property type="nucleotide sequence ID" value="NZ_JANHDJ010000001.1"/>
</dbReference>
<keyword evidence="2 5" id="KW-0645">Protease</keyword>
<evidence type="ECO:0000313" key="6">
    <source>
        <dbReference type="Proteomes" id="UP001597052"/>
    </source>
</evidence>
<dbReference type="Proteomes" id="UP001597052">
    <property type="component" value="Unassembled WGS sequence"/>
</dbReference>
<dbReference type="InterPro" id="IPR036034">
    <property type="entry name" value="PDZ_sf"/>
</dbReference>
<evidence type="ECO:0000256" key="3">
    <source>
        <dbReference type="ARBA" id="ARBA00022801"/>
    </source>
</evidence>
<feature type="domain" description="PDZ" evidence="4">
    <location>
        <begin position="250"/>
        <end position="355"/>
    </location>
</feature>
<dbReference type="GO" id="GO:0008233">
    <property type="term" value="F:peptidase activity"/>
    <property type="evidence" value="ECO:0007669"/>
    <property type="project" value="UniProtKB-KW"/>
</dbReference>
<evidence type="ECO:0000256" key="2">
    <source>
        <dbReference type="ARBA" id="ARBA00022670"/>
    </source>
</evidence>
<dbReference type="InterPro" id="IPR001478">
    <property type="entry name" value="PDZ"/>
</dbReference>